<dbReference type="PATRIC" id="fig|1188233.3.peg.618"/>
<reference evidence="2 3" key="1">
    <citation type="journal article" date="2013" name="Genome Announc.">
        <title>Draft Genome Sequences of Mycoplasma auris and Mycoplasma yeatsii, Two Species of the Ear Canal of Caprinae.</title>
        <authorList>
            <person name="Dordet-Frisoni E."/>
            <person name="Baranowski E."/>
            <person name="Barre A."/>
            <person name="Blanchard A."/>
            <person name="Breton M."/>
            <person name="Couture C."/>
            <person name="Dupuy V."/>
            <person name="Gaurivaud P."/>
            <person name="Jacob D."/>
            <person name="Lemaitre C."/>
            <person name="Manso-Silvan L."/>
            <person name="Nikolski M."/>
            <person name="Nouvel L.X."/>
            <person name="Poumarat F."/>
            <person name="Sirand-Pugnet P."/>
            <person name="Thebault P."/>
            <person name="Theil S."/>
            <person name="Thiaucourt F."/>
            <person name="Citti C."/>
            <person name="Tardy F."/>
        </authorList>
    </citation>
    <scope>NUCLEOTIDE SEQUENCE [LARGE SCALE GENOMIC DNA]</scope>
    <source>
        <strain evidence="2 3">15026</strain>
    </source>
</reference>
<dbReference type="EMBL" id="AORI01000012">
    <property type="protein sequence ID" value="ENY68558.1"/>
    <property type="molecule type" value="Genomic_DNA"/>
</dbReference>
<dbReference type="eggNOG" id="ENOG5031Z0N">
    <property type="taxonomic scope" value="Bacteria"/>
</dbReference>
<keyword evidence="1" id="KW-0812">Transmembrane</keyword>
<feature type="transmembrane region" description="Helical" evidence="1">
    <location>
        <begin position="20"/>
        <end position="42"/>
    </location>
</feature>
<evidence type="ECO:0000256" key="1">
    <source>
        <dbReference type="SAM" id="Phobius"/>
    </source>
</evidence>
<name>N9VA37_9BACT</name>
<feature type="transmembrane region" description="Helical" evidence="1">
    <location>
        <begin position="96"/>
        <end position="122"/>
    </location>
</feature>
<dbReference type="OrthoDB" id="9929795at2"/>
<keyword evidence="1" id="KW-1133">Transmembrane helix</keyword>
<sequence length="136" mass="15675">MEKNPKQKKTDEYVICRFQFWSGLWFLVSLVMLISVAIALYIKLKSEEGFNFIPYGISYSVVFGIFFISAMLVIINSIKGILLAKKKNDRKMFVRFLLAVILIIPFVSIYAIFASSISLIHYKKYENEAISTQLVV</sequence>
<feature type="transmembrane region" description="Helical" evidence="1">
    <location>
        <begin position="54"/>
        <end position="75"/>
    </location>
</feature>
<gene>
    <name evidence="2" type="ORF">MAU_6410</name>
</gene>
<keyword evidence="3" id="KW-1185">Reference proteome</keyword>
<evidence type="ECO:0000313" key="3">
    <source>
        <dbReference type="Proteomes" id="UP000013131"/>
    </source>
</evidence>
<dbReference type="STRING" id="1188233.MAU_6410"/>
<dbReference type="AlphaFoldDB" id="N9VA37"/>
<evidence type="ECO:0000313" key="2">
    <source>
        <dbReference type="EMBL" id="ENY68558.1"/>
    </source>
</evidence>
<proteinExistence type="predicted"/>
<keyword evidence="1" id="KW-0472">Membrane</keyword>
<accession>N9VA37</accession>
<dbReference type="Proteomes" id="UP000013131">
    <property type="component" value="Unassembled WGS sequence"/>
</dbReference>
<comment type="caution">
    <text evidence="2">The sequence shown here is derived from an EMBL/GenBank/DDBJ whole genome shotgun (WGS) entry which is preliminary data.</text>
</comment>
<protein>
    <submittedName>
        <fullName evidence="2">Uncharacterized protein</fullName>
    </submittedName>
</protein>
<organism evidence="2 3">
    <name type="scientific">Metamycoplasma auris 15026</name>
    <dbReference type="NCBI Taxonomy" id="1188233"/>
    <lineage>
        <taxon>Bacteria</taxon>
        <taxon>Bacillati</taxon>
        <taxon>Mycoplasmatota</taxon>
        <taxon>Mycoplasmoidales</taxon>
        <taxon>Metamycoplasmataceae</taxon>
        <taxon>Metamycoplasma</taxon>
    </lineage>
</organism>
<dbReference type="RefSeq" id="WP_004425378.1">
    <property type="nucleotide sequence ID" value="NZ_AORI01000012.1"/>
</dbReference>